<dbReference type="RefSeq" id="XP_001834477.1">
    <property type="nucleotide sequence ID" value="XM_001834425.1"/>
</dbReference>
<evidence type="ECO:0000313" key="1">
    <source>
        <dbReference type="EMBL" id="EAU87454.1"/>
    </source>
</evidence>
<dbReference type="KEGG" id="cci:CC1G_02213"/>
<dbReference type="Proteomes" id="UP000001861">
    <property type="component" value="Unassembled WGS sequence"/>
</dbReference>
<dbReference type="InParanoid" id="A8NKK6"/>
<protein>
    <submittedName>
        <fullName evidence="1">Uncharacterized protein</fullName>
    </submittedName>
</protein>
<organism evidence="1 2">
    <name type="scientific">Coprinopsis cinerea (strain Okayama-7 / 130 / ATCC MYA-4618 / FGSC 9003)</name>
    <name type="common">Inky cap fungus</name>
    <name type="synonym">Hormographiella aspergillata</name>
    <dbReference type="NCBI Taxonomy" id="240176"/>
    <lineage>
        <taxon>Eukaryota</taxon>
        <taxon>Fungi</taxon>
        <taxon>Dikarya</taxon>
        <taxon>Basidiomycota</taxon>
        <taxon>Agaricomycotina</taxon>
        <taxon>Agaricomycetes</taxon>
        <taxon>Agaricomycetidae</taxon>
        <taxon>Agaricales</taxon>
        <taxon>Agaricineae</taxon>
        <taxon>Psathyrellaceae</taxon>
        <taxon>Coprinopsis</taxon>
    </lineage>
</organism>
<name>A8NKK6_COPC7</name>
<reference evidence="1 2" key="1">
    <citation type="journal article" date="2010" name="Proc. Natl. Acad. Sci. U.S.A.">
        <title>Insights into evolution of multicellular fungi from the assembled chromosomes of the mushroom Coprinopsis cinerea (Coprinus cinereus).</title>
        <authorList>
            <person name="Stajich J.E."/>
            <person name="Wilke S.K."/>
            <person name="Ahren D."/>
            <person name="Au C.H."/>
            <person name="Birren B.W."/>
            <person name="Borodovsky M."/>
            <person name="Burns C."/>
            <person name="Canback B."/>
            <person name="Casselton L.A."/>
            <person name="Cheng C.K."/>
            <person name="Deng J."/>
            <person name="Dietrich F.S."/>
            <person name="Fargo D.C."/>
            <person name="Farman M.L."/>
            <person name="Gathman A.C."/>
            <person name="Goldberg J."/>
            <person name="Guigo R."/>
            <person name="Hoegger P.J."/>
            <person name="Hooker J.B."/>
            <person name="Huggins A."/>
            <person name="James T.Y."/>
            <person name="Kamada T."/>
            <person name="Kilaru S."/>
            <person name="Kodira C."/>
            <person name="Kues U."/>
            <person name="Kupfer D."/>
            <person name="Kwan H.S."/>
            <person name="Lomsadze A."/>
            <person name="Li W."/>
            <person name="Lilly W.W."/>
            <person name="Ma L.J."/>
            <person name="Mackey A.J."/>
            <person name="Manning G."/>
            <person name="Martin F."/>
            <person name="Muraguchi H."/>
            <person name="Natvig D.O."/>
            <person name="Palmerini H."/>
            <person name="Ramesh M.A."/>
            <person name="Rehmeyer C.J."/>
            <person name="Roe B.A."/>
            <person name="Shenoy N."/>
            <person name="Stanke M."/>
            <person name="Ter-Hovhannisyan V."/>
            <person name="Tunlid A."/>
            <person name="Velagapudi R."/>
            <person name="Vision T.J."/>
            <person name="Zeng Q."/>
            <person name="Zolan M.E."/>
            <person name="Pukkila P.J."/>
        </authorList>
    </citation>
    <scope>NUCLEOTIDE SEQUENCE [LARGE SCALE GENOMIC DNA]</scope>
    <source>
        <strain evidence="2">Okayama-7 / 130 / ATCC MYA-4618 / FGSC 9003</strain>
    </source>
</reference>
<dbReference type="EMBL" id="AACS02000010">
    <property type="protein sequence ID" value="EAU87454.1"/>
    <property type="molecule type" value="Genomic_DNA"/>
</dbReference>
<evidence type="ECO:0000313" key="2">
    <source>
        <dbReference type="Proteomes" id="UP000001861"/>
    </source>
</evidence>
<keyword evidence="2" id="KW-1185">Reference proteome</keyword>
<dbReference type="AlphaFoldDB" id="A8NKK6"/>
<dbReference type="VEuPathDB" id="FungiDB:CC1G_02213"/>
<dbReference type="GeneID" id="6010992"/>
<comment type="caution">
    <text evidence="1">The sequence shown here is derived from an EMBL/GenBank/DDBJ whole genome shotgun (WGS) entry which is preliminary data.</text>
</comment>
<sequence length="200" mass="22754">MSHLAQAKQLFKQNPLTITLKLVHYARRYGQTIEYTPERGTWALAIRKGRESTLTVLYVKASPTTLSRGSTNPDIPAQPLYVYSIEKFQVDSAKMDKPKDPQYVSKKQLKETEGDLAPHLPCRMDIRLEKFTFDSKDQRQDAIERLEATLRGALRRAVHGPTEPEWIVSQRWVGVSLAALSDAGFSVPVLTWDQIVQKFV</sequence>
<gene>
    <name evidence="1" type="ORF">CC1G_02213</name>
</gene>
<accession>A8NKK6</accession>
<proteinExistence type="predicted"/>